<evidence type="ECO:0000313" key="6">
    <source>
        <dbReference type="EMBL" id="KAB2346532.1"/>
    </source>
</evidence>
<proteinExistence type="inferred from homology"/>
<gene>
    <name evidence="6" type="ORF">F8566_24090</name>
</gene>
<feature type="domain" description="HTH lysR-type" evidence="5">
    <location>
        <begin position="1"/>
        <end position="53"/>
    </location>
</feature>
<evidence type="ECO:0000313" key="7">
    <source>
        <dbReference type="Proteomes" id="UP000468735"/>
    </source>
</evidence>
<comment type="caution">
    <text evidence="6">The sequence shown here is derived from an EMBL/GenBank/DDBJ whole genome shotgun (WGS) entry which is preliminary data.</text>
</comment>
<dbReference type="PANTHER" id="PTHR30346:SF0">
    <property type="entry name" value="HCA OPERON TRANSCRIPTIONAL ACTIVATOR HCAR"/>
    <property type="match status" value="1"/>
</dbReference>
<dbReference type="AlphaFoldDB" id="A0A6H9YXN2"/>
<dbReference type="Gene3D" id="3.40.190.10">
    <property type="entry name" value="Periplasmic binding protein-like II"/>
    <property type="match status" value="2"/>
</dbReference>
<evidence type="ECO:0000256" key="3">
    <source>
        <dbReference type="ARBA" id="ARBA00023125"/>
    </source>
</evidence>
<dbReference type="InterPro" id="IPR036390">
    <property type="entry name" value="WH_DNA-bd_sf"/>
</dbReference>
<dbReference type="OrthoDB" id="79118at2"/>
<dbReference type="SUPFAM" id="SSF46785">
    <property type="entry name" value="Winged helix' DNA-binding domain"/>
    <property type="match status" value="1"/>
</dbReference>
<evidence type="ECO:0000259" key="5">
    <source>
        <dbReference type="PROSITE" id="PS50931"/>
    </source>
</evidence>
<dbReference type="Pfam" id="PF00126">
    <property type="entry name" value="HTH_1"/>
    <property type="match status" value="1"/>
</dbReference>
<organism evidence="6 7">
    <name type="scientific">Actinomadura rudentiformis</name>
    <dbReference type="NCBI Taxonomy" id="359158"/>
    <lineage>
        <taxon>Bacteria</taxon>
        <taxon>Bacillati</taxon>
        <taxon>Actinomycetota</taxon>
        <taxon>Actinomycetes</taxon>
        <taxon>Streptosporangiales</taxon>
        <taxon>Thermomonosporaceae</taxon>
        <taxon>Actinomadura</taxon>
    </lineage>
</organism>
<keyword evidence="7" id="KW-1185">Reference proteome</keyword>
<dbReference type="SUPFAM" id="SSF53850">
    <property type="entry name" value="Periplasmic binding protein-like II"/>
    <property type="match status" value="1"/>
</dbReference>
<dbReference type="EMBL" id="WBMT01000011">
    <property type="protein sequence ID" value="KAB2346532.1"/>
    <property type="molecule type" value="Genomic_DNA"/>
</dbReference>
<dbReference type="PROSITE" id="PS50931">
    <property type="entry name" value="HTH_LYSR"/>
    <property type="match status" value="1"/>
</dbReference>
<dbReference type="Pfam" id="PF03466">
    <property type="entry name" value="LysR_substrate"/>
    <property type="match status" value="1"/>
</dbReference>
<comment type="similarity">
    <text evidence="1">Belongs to the LysR transcriptional regulatory family.</text>
</comment>
<reference evidence="6 7" key="1">
    <citation type="submission" date="2019-09" db="EMBL/GenBank/DDBJ databases">
        <title>Actinomadura physcomitrii sp. nov., a novel actinomycete isolated from moss [Physcomitrium sphaericum (Ludw) Fuernr].</title>
        <authorList>
            <person name="Zhuang X."/>
            <person name="Liu C."/>
        </authorList>
    </citation>
    <scope>NUCLEOTIDE SEQUENCE [LARGE SCALE GENOMIC DNA]</scope>
    <source>
        <strain evidence="6 7">HMC1</strain>
    </source>
</reference>
<name>A0A6H9YXN2_9ACTN</name>
<accession>A0A6H9YXN2</accession>
<dbReference type="InterPro" id="IPR000847">
    <property type="entry name" value="LysR_HTH_N"/>
</dbReference>
<dbReference type="GO" id="GO:0003677">
    <property type="term" value="F:DNA binding"/>
    <property type="evidence" value="ECO:0007669"/>
    <property type="project" value="UniProtKB-KW"/>
</dbReference>
<sequence>MESFLVLAEELHFGRTAERLHVSPPRVTQNIQSLERRIGGRLFDRTSRRVELTRLGMQFWQDAKEAYQQLDRAFERASATARGIDGVLHVGFLGSGANEWTPELVTEFRTRHPACELRMTEVHCADPLGPLRIGDVDVLITRLPVDEPDLTVGPVLLSEPRMLAVPVGHPFSRRSSVPVEDLARVEVIDIVGPAPDYWWEFHVPTTTPDGRPINRRHGVRTFQELLTAIANGLGVSPVVESVSRYYARPDIVLVPMRDMPASEVALVWRTAGETARVRAFAGAAERVVARHQDEMTRGQRDRLDEEIFI</sequence>
<keyword evidence="2" id="KW-0805">Transcription regulation</keyword>
<keyword evidence="3" id="KW-0238">DNA-binding</keyword>
<dbReference type="Gene3D" id="1.10.10.10">
    <property type="entry name" value="Winged helix-like DNA-binding domain superfamily/Winged helix DNA-binding domain"/>
    <property type="match status" value="1"/>
</dbReference>
<dbReference type="InterPro" id="IPR005119">
    <property type="entry name" value="LysR_subst-bd"/>
</dbReference>
<evidence type="ECO:0000256" key="2">
    <source>
        <dbReference type="ARBA" id="ARBA00023015"/>
    </source>
</evidence>
<dbReference type="PANTHER" id="PTHR30346">
    <property type="entry name" value="TRANSCRIPTIONAL DUAL REGULATOR HCAR-RELATED"/>
    <property type="match status" value="1"/>
</dbReference>
<protein>
    <submittedName>
        <fullName evidence="6">LysR family transcriptional regulator</fullName>
    </submittedName>
</protein>
<evidence type="ECO:0000256" key="1">
    <source>
        <dbReference type="ARBA" id="ARBA00009437"/>
    </source>
</evidence>
<dbReference type="GO" id="GO:0032993">
    <property type="term" value="C:protein-DNA complex"/>
    <property type="evidence" value="ECO:0007669"/>
    <property type="project" value="TreeGrafter"/>
</dbReference>
<dbReference type="InterPro" id="IPR036388">
    <property type="entry name" value="WH-like_DNA-bd_sf"/>
</dbReference>
<dbReference type="CDD" id="cd08414">
    <property type="entry name" value="PBP2_LTTR_aromatics_like"/>
    <property type="match status" value="1"/>
</dbReference>
<dbReference type="GO" id="GO:0003700">
    <property type="term" value="F:DNA-binding transcription factor activity"/>
    <property type="evidence" value="ECO:0007669"/>
    <property type="project" value="InterPro"/>
</dbReference>
<keyword evidence="4" id="KW-0804">Transcription</keyword>
<evidence type="ECO:0000256" key="4">
    <source>
        <dbReference type="ARBA" id="ARBA00023163"/>
    </source>
</evidence>
<dbReference type="Proteomes" id="UP000468735">
    <property type="component" value="Unassembled WGS sequence"/>
</dbReference>